<dbReference type="PANTHER" id="PTHR33620:SF1">
    <property type="entry name" value="UREASE ACCESSORY PROTEIN F"/>
    <property type="match status" value="1"/>
</dbReference>
<organism evidence="4 5">
    <name type="scientific">Peteryoungia ipomoeae</name>
    <dbReference type="NCBI Taxonomy" id="1210932"/>
    <lineage>
        <taxon>Bacteria</taxon>
        <taxon>Pseudomonadati</taxon>
        <taxon>Pseudomonadota</taxon>
        <taxon>Alphaproteobacteria</taxon>
        <taxon>Hyphomicrobiales</taxon>
        <taxon>Rhizobiaceae</taxon>
        <taxon>Peteryoungia</taxon>
    </lineage>
</organism>
<keyword evidence="1 3" id="KW-0996">Nickel insertion</keyword>
<accession>A0A4V4HM99</accession>
<dbReference type="RefSeq" id="WP_136599427.1">
    <property type="nucleotide sequence ID" value="NZ_STGV01000005.1"/>
</dbReference>
<evidence type="ECO:0000313" key="5">
    <source>
        <dbReference type="Proteomes" id="UP000308828"/>
    </source>
</evidence>
<dbReference type="AlphaFoldDB" id="A0A4V4HM99"/>
<dbReference type="Proteomes" id="UP000308828">
    <property type="component" value="Unassembled WGS sequence"/>
</dbReference>
<comment type="subunit">
    <text evidence="3">UreD, UreF and UreG form a complex that acts as a GTP-hydrolysis-dependent molecular chaperone, activating the urease apoprotein by helping to assemble the nickel containing metallocenter of UreC. The UreE protein probably delivers the nickel.</text>
</comment>
<dbReference type="PIRSF" id="PIRSF009467">
    <property type="entry name" value="Ureas_acces_UreF"/>
    <property type="match status" value="1"/>
</dbReference>
<comment type="similarity">
    <text evidence="3">Belongs to the UreF family.</text>
</comment>
<keyword evidence="2 3" id="KW-0143">Chaperone</keyword>
<dbReference type="Pfam" id="PF01730">
    <property type="entry name" value="UreF"/>
    <property type="match status" value="1"/>
</dbReference>
<dbReference type="InterPro" id="IPR002639">
    <property type="entry name" value="UreF"/>
</dbReference>
<evidence type="ECO:0000256" key="3">
    <source>
        <dbReference type="HAMAP-Rule" id="MF_01385"/>
    </source>
</evidence>
<name>A0A4V4HM99_9HYPH</name>
<dbReference type="PANTHER" id="PTHR33620">
    <property type="entry name" value="UREASE ACCESSORY PROTEIN F"/>
    <property type="match status" value="1"/>
</dbReference>
<dbReference type="GO" id="GO:0005737">
    <property type="term" value="C:cytoplasm"/>
    <property type="evidence" value="ECO:0007669"/>
    <property type="project" value="UniProtKB-SubCell"/>
</dbReference>
<reference evidence="4 5" key="1">
    <citation type="submission" date="2019-04" db="EMBL/GenBank/DDBJ databases">
        <title>Genome sequence of strain shin9-1.</title>
        <authorList>
            <person name="Gao J."/>
            <person name="Sun J."/>
        </authorList>
    </citation>
    <scope>NUCLEOTIDE SEQUENCE [LARGE SCALE GENOMIC DNA]</scope>
    <source>
        <strain evidence="5">shin9-1</strain>
    </source>
</reference>
<gene>
    <name evidence="3" type="primary">ureF</name>
    <name evidence="4" type="ORF">FAA97_15260</name>
</gene>
<comment type="subcellular location">
    <subcellularLocation>
        <location evidence="3">Cytoplasm</location>
    </subcellularLocation>
</comment>
<keyword evidence="3" id="KW-0963">Cytoplasm</keyword>
<comment type="function">
    <text evidence="3">Required for maturation of urease via the functional incorporation of the urease nickel metallocenter.</text>
</comment>
<evidence type="ECO:0000313" key="4">
    <source>
        <dbReference type="EMBL" id="THV21376.1"/>
    </source>
</evidence>
<dbReference type="GO" id="GO:0016151">
    <property type="term" value="F:nickel cation binding"/>
    <property type="evidence" value="ECO:0007669"/>
    <property type="project" value="UniProtKB-UniRule"/>
</dbReference>
<comment type="caution">
    <text evidence="4">The sequence shown here is derived from an EMBL/GenBank/DDBJ whole genome shotgun (WGS) entry which is preliminary data.</text>
</comment>
<evidence type="ECO:0000256" key="2">
    <source>
        <dbReference type="ARBA" id="ARBA00023186"/>
    </source>
</evidence>
<dbReference type="EMBL" id="STGV01000005">
    <property type="protein sequence ID" value="THV21376.1"/>
    <property type="molecule type" value="Genomic_DNA"/>
</dbReference>
<dbReference type="HAMAP" id="MF_01385">
    <property type="entry name" value="UreF"/>
    <property type="match status" value="1"/>
</dbReference>
<sequence>MASIITAMADASVTVSERRRGLLRLMAWLSPAFPTGAFSYSAGLETAIVEGHIVSQSSLAEWLSLLLAEGGWRSDAILLAEAYRCHQDAQDLSALLDLAAALASSRERHEESLRLGAAFVAAAAAWPHPIADLLEGPVAYPVVVGAIASAHDVDLEDALVAFLQAQVSQAVSVAMRLGLVGQSGGVTILAGLEAELLQAAKLYAGSTLDDLGSATITADLLSMRHESQYSRLFQS</sequence>
<dbReference type="Gene3D" id="1.10.4190.10">
    <property type="entry name" value="Urease accessory protein UreF"/>
    <property type="match status" value="1"/>
</dbReference>
<dbReference type="InterPro" id="IPR038277">
    <property type="entry name" value="UreF_sf"/>
</dbReference>
<proteinExistence type="inferred from homology"/>
<keyword evidence="5" id="KW-1185">Reference proteome</keyword>
<protein>
    <recommendedName>
        <fullName evidence="3">Urease accessory protein UreF</fullName>
    </recommendedName>
</protein>
<evidence type="ECO:0000256" key="1">
    <source>
        <dbReference type="ARBA" id="ARBA00022988"/>
    </source>
</evidence>
<dbReference type="OrthoDB" id="9798772at2"/>